<evidence type="ECO:0000256" key="1">
    <source>
        <dbReference type="ARBA" id="ARBA00004786"/>
    </source>
</evidence>
<proteinExistence type="inferred from homology"/>
<dbReference type="RefSeq" id="WP_345378225.1">
    <property type="nucleotide sequence ID" value="NZ_BAABRR010000001.1"/>
</dbReference>
<sequence>MTTARRTPPSTHTAEDVSALVRTWLEAASSARVSGPSRLLERMLRDPSGLPFLTAFVDTVVRPEDAVAAARSLRALATRTPGAVPWPLRWGMRVGAPVSRLAPRTVIRACRRVVRALVGHLVIDATDARLGRAIGRLRADGTRLNLNLLGEAVMGAREADRRLERTRALLAREDVDYVSIKVSAAVAPHSPWAFDATVDAVTERLAPLFEDAALKGDAFVNLDMEEYRDLDVTLAVFMRLLDRPGLERLTAGVVVQAYLPDALGAMVRLQEWAARRVSRGGAPIKVRVVKGANLSMERVDAELHGWPLATWHSKEETDAHYLRVLDYALTPERTAAVRIGIAGHNLFDLAHAVLTARERGVSDLCDVEMLLGMGDAVAPAVARDAGPVRLYTPVVHPAEFDVALAYLVRRLEEVASPQNFVASLARLNPDEAFRLEEERFTRSLAAAAVPTVASHRARGNDAGAGAPPASPGGTGGFRNAADTDPSVPAGREWAGRVVALARDSHAGEATLATARVTTAAEARAAVAATRRGAAWWWSRDPGERAAVLHAVGRALETRRADLCAVMMAESGKTLDQADPEVSEAVDFAHYYAIRGEALSRMRGARPVPREVTVVTPPWNFPVAIPAGSTLAALAAGSAVVLKPAEQSARCAAVLAETLWDAGVPSDALRLAHVDASGLERGVGAALLTAPGVDQVILTGAHETAALFHRLRPGVRLFAETSGKNAIVITPSADLDLAVRDVVQSAFGHAGQKCSAASLAIVVGSVARSRRFLAQLEDAVRSLTVGTAHDPSTQVGPLIERAHGKLARALTSLEPGERWLVEPRRLDADGLQWTPGVRVGVAPGSWFHRTECFGPVLGLMTADTLDDAIALQNGVDYGLTAGLHSLDAHEIARWLSRVEAGNLYVNRGITGAIVQRQPFGGWKASVVGPSAKAGGPSYVAALTGWERDESPLAGFSHMDRPSLEPTVERLLEGAAPWVVSAAAADAHAWGDRFGCATDLSGLAAERNLLRYVPAATEIRWDCGDTDDLLRVCAARLRAGGAGGVSCVAEPPAGLSTRLATAGLTVTVESDDALVARLRAGGLESRVRTVGAACAQRVDLAVYDAPVTGAPELELLPFLKEQAVAVTAHRFGTPWAGADSALAGADR</sequence>
<dbReference type="PANTHER" id="PTHR42862">
    <property type="entry name" value="DELTA-1-PYRROLINE-5-CARBOXYLATE DEHYDROGENASE 1, ISOFORM A-RELATED"/>
    <property type="match status" value="1"/>
</dbReference>
<dbReference type="InterPro" id="IPR016162">
    <property type="entry name" value="Ald_DH_N"/>
</dbReference>
<feature type="domain" description="Aldehyde dehydrogenase" evidence="9">
    <location>
        <begin position="506"/>
        <end position="938"/>
    </location>
</feature>
<feature type="domain" description="Proline dehydrogenase" evidence="10">
    <location>
        <begin position="133"/>
        <end position="422"/>
    </location>
</feature>
<dbReference type="PROSITE" id="PS00070">
    <property type="entry name" value="ALDEHYDE_DEHYDR_CYS"/>
    <property type="match status" value="1"/>
</dbReference>
<keyword evidence="4" id="KW-0520">NAD</keyword>
<evidence type="ECO:0000256" key="7">
    <source>
        <dbReference type="RuleBase" id="RU003345"/>
    </source>
</evidence>
<evidence type="ECO:0000256" key="5">
    <source>
        <dbReference type="ARBA" id="ARBA00048142"/>
    </source>
</evidence>
<dbReference type="PANTHER" id="PTHR42862:SF1">
    <property type="entry name" value="DELTA-1-PYRROLINE-5-CARBOXYLATE DEHYDROGENASE 2, ISOFORM A-RELATED"/>
    <property type="match status" value="1"/>
</dbReference>
<organism evidence="11 12">
    <name type="scientific">Demequina sediminis</name>
    <dbReference type="NCBI Taxonomy" id="1930058"/>
    <lineage>
        <taxon>Bacteria</taxon>
        <taxon>Bacillati</taxon>
        <taxon>Actinomycetota</taxon>
        <taxon>Actinomycetes</taxon>
        <taxon>Micrococcales</taxon>
        <taxon>Demequinaceae</taxon>
        <taxon>Demequina</taxon>
    </lineage>
</organism>
<evidence type="ECO:0000313" key="12">
    <source>
        <dbReference type="Proteomes" id="UP001426770"/>
    </source>
</evidence>
<dbReference type="Pfam" id="PF00171">
    <property type="entry name" value="Aldedh"/>
    <property type="match status" value="1"/>
</dbReference>
<name>A0ABP9WDN0_9MICO</name>
<dbReference type="SUPFAM" id="SSF51730">
    <property type="entry name" value="FAD-linked oxidoreductase"/>
    <property type="match status" value="1"/>
</dbReference>
<gene>
    <name evidence="11" type="primary">rocA</name>
    <name evidence="11" type="ORF">Lsed01_00349</name>
</gene>
<comment type="pathway">
    <text evidence="1">Amino-acid degradation; L-proline degradation into L-glutamate; L-glutamate from L-proline: step 2/2.</text>
</comment>
<dbReference type="InterPro" id="IPR002872">
    <property type="entry name" value="Proline_DH_dom"/>
</dbReference>
<dbReference type="InterPro" id="IPR016163">
    <property type="entry name" value="Ald_DH_C"/>
</dbReference>
<dbReference type="PIRSF" id="PIRSF000197">
    <property type="entry name" value="Bifunct_PutA"/>
    <property type="match status" value="1"/>
</dbReference>
<accession>A0ABP9WDN0</accession>
<keyword evidence="12" id="KW-1185">Reference proteome</keyword>
<evidence type="ECO:0000313" key="11">
    <source>
        <dbReference type="EMBL" id="GAA5517932.1"/>
    </source>
</evidence>
<dbReference type="InterPro" id="IPR029041">
    <property type="entry name" value="FAD-linked_oxidoreductase-like"/>
</dbReference>
<dbReference type="Proteomes" id="UP001426770">
    <property type="component" value="Unassembled WGS sequence"/>
</dbReference>
<protein>
    <recommendedName>
        <fullName evidence="2">L-glutamate gamma-semialdehyde dehydrogenase</fullName>
        <ecNumber evidence="2">1.2.1.88</ecNumber>
    </recommendedName>
</protein>
<keyword evidence="3 7" id="KW-0560">Oxidoreductase</keyword>
<feature type="active site" evidence="6">
    <location>
        <position position="719"/>
    </location>
</feature>
<dbReference type="InterPro" id="IPR025703">
    <property type="entry name" value="Bifunct_PutA"/>
</dbReference>
<dbReference type="PROSITE" id="PS00687">
    <property type="entry name" value="ALDEHYDE_DEHYDR_GLU"/>
    <property type="match status" value="1"/>
</dbReference>
<evidence type="ECO:0000256" key="2">
    <source>
        <dbReference type="ARBA" id="ARBA00012884"/>
    </source>
</evidence>
<dbReference type="EC" id="1.2.1.88" evidence="2"/>
<feature type="region of interest" description="Disordered" evidence="8">
    <location>
        <begin position="455"/>
        <end position="488"/>
    </location>
</feature>
<dbReference type="InterPro" id="IPR029510">
    <property type="entry name" value="Ald_DH_CS_GLU"/>
</dbReference>
<evidence type="ECO:0000259" key="9">
    <source>
        <dbReference type="Pfam" id="PF00171"/>
    </source>
</evidence>
<dbReference type="InterPro" id="IPR016160">
    <property type="entry name" value="Ald_DH_CS_CYS"/>
</dbReference>
<dbReference type="InterPro" id="IPR050485">
    <property type="entry name" value="Proline_metab_enzyme"/>
</dbReference>
<evidence type="ECO:0000256" key="8">
    <source>
        <dbReference type="SAM" id="MobiDB-lite"/>
    </source>
</evidence>
<evidence type="ECO:0000256" key="3">
    <source>
        <dbReference type="ARBA" id="ARBA00023002"/>
    </source>
</evidence>
<comment type="caution">
    <text evidence="11">The sequence shown here is derived from an EMBL/GenBank/DDBJ whole genome shotgun (WGS) entry which is preliminary data.</text>
</comment>
<comment type="catalytic activity">
    <reaction evidence="5">
        <text>L-glutamate 5-semialdehyde + NAD(+) + H2O = L-glutamate + NADH + 2 H(+)</text>
        <dbReference type="Rhea" id="RHEA:30235"/>
        <dbReference type="ChEBI" id="CHEBI:15377"/>
        <dbReference type="ChEBI" id="CHEBI:15378"/>
        <dbReference type="ChEBI" id="CHEBI:29985"/>
        <dbReference type="ChEBI" id="CHEBI:57540"/>
        <dbReference type="ChEBI" id="CHEBI:57945"/>
        <dbReference type="ChEBI" id="CHEBI:58066"/>
        <dbReference type="EC" id="1.2.1.88"/>
    </reaction>
</comment>
<dbReference type="EMBL" id="BAABRR010000001">
    <property type="protein sequence ID" value="GAA5517932.1"/>
    <property type="molecule type" value="Genomic_DNA"/>
</dbReference>
<dbReference type="Gene3D" id="3.40.309.10">
    <property type="entry name" value="Aldehyde Dehydrogenase, Chain A, domain 2"/>
    <property type="match status" value="1"/>
</dbReference>
<reference evidence="11 12" key="1">
    <citation type="submission" date="2024-02" db="EMBL/GenBank/DDBJ databases">
        <title>Lysinimicrobium sediminis NBRC 112286.</title>
        <authorList>
            <person name="Ichikawa N."/>
            <person name="Katano-Makiyama Y."/>
            <person name="Hidaka K."/>
        </authorList>
    </citation>
    <scope>NUCLEOTIDE SEQUENCE [LARGE SCALE GENOMIC DNA]</scope>
    <source>
        <strain evidence="11 12">NBRC 112286</strain>
    </source>
</reference>
<comment type="similarity">
    <text evidence="7">Belongs to the aldehyde dehydrogenase family.</text>
</comment>
<dbReference type="Gene3D" id="3.40.605.10">
    <property type="entry name" value="Aldehyde Dehydrogenase, Chain A, domain 1"/>
    <property type="match status" value="1"/>
</dbReference>
<dbReference type="Gene3D" id="3.20.20.220">
    <property type="match status" value="1"/>
</dbReference>
<evidence type="ECO:0000256" key="4">
    <source>
        <dbReference type="ARBA" id="ARBA00023027"/>
    </source>
</evidence>
<dbReference type="InterPro" id="IPR015590">
    <property type="entry name" value="Aldehyde_DH_dom"/>
</dbReference>
<dbReference type="SUPFAM" id="SSF53720">
    <property type="entry name" value="ALDH-like"/>
    <property type="match status" value="1"/>
</dbReference>
<evidence type="ECO:0000256" key="6">
    <source>
        <dbReference type="PROSITE-ProRule" id="PRU10007"/>
    </source>
</evidence>
<dbReference type="InterPro" id="IPR016161">
    <property type="entry name" value="Ald_DH/histidinol_DH"/>
</dbReference>
<dbReference type="Pfam" id="PF01619">
    <property type="entry name" value="Pro_dh"/>
    <property type="match status" value="1"/>
</dbReference>
<evidence type="ECO:0000259" key="10">
    <source>
        <dbReference type="Pfam" id="PF01619"/>
    </source>
</evidence>